<reference evidence="1 2" key="1">
    <citation type="submission" date="2018-01" db="EMBL/GenBank/DDBJ databases">
        <title>Saezia sanguinis gen. nov., sp. nov., in the order Burkholderiales isolated from human blood.</title>
        <authorList>
            <person name="Medina-Pascual M.J."/>
            <person name="Valdezate S."/>
            <person name="Monzon S."/>
            <person name="Cuesta I."/>
            <person name="Carrasco G."/>
            <person name="Villalon P."/>
            <person name="Saez-Nieto J.A."/>
        </authorList>
    </citation>
    <scope>NUCLEOTIDE SEQUENCE [LARGE SCALE GENOMIC DNA]</scope>
    <source>
        <strain evidence="1 2">CNM695-12</strain>
    </source>
</reference>
<sequence length="68" mass="7493">MVAAKLDDSNRFDITDAICSDINRCFRIDADLPATDAAVFTVLPQLCIGEMDRCAVMSFLMQPVNHSV</sequence>
<evidence type="ECO:0000313" key="1">
    <source>
        <dbReference type="EMBL" id="RUS65868.1"/>
    </source>
</evidence>
<dbReference type="EMBL" id="PQSP01000008">
    <property type="protein sequence ID" value="RUS65868.1"/>
    <property type="molecule type" value="Genomic_DNA"/>
</dbReference>
<gene>
    <name evidence="1" type="ORF">CUZ56_02468</name>
</gene>
<organism evidence="1 2">
    <name type="scientific">Saezia sanguinis</name>
    <dbReference type="NCBI Taxonomy" id="1965230"/>
    <lineage>
        <taxon>Bacteria</taxon>
        <taxon>Pseudomonadati</taxon>
        <taxon>Pseudomonadota</taxon>
        <taxon>Betaproteobacteria</taxon>
        <taxon>Burkholderiales</taxon>
        <taxon>Saeziaceae</taxon>
        <taxon>Saezia</taxon>
    </lineage>
</organism>
<dbReference type="Proteomes" id="UP000286947">
    <property type="component" value="Unassembled WGS sequence"/>
</dbReference>
<keyword evidence="2" id="KW-1185">Reference proteome</keyword>
<evidence type="ECO:0000313" key="2">
    <source>
        <dbReference type="Proteomes" id="UP000286947"/>
    </source>
</evidence>
<name>A0A433SAU5_9BURK</name>
<comment type="caution">
    <text evidence="1">The sequence shown here is derived from an EMBL/GenBank/DDBJ whole genome shotgun (WGS) entry which is preliminary data.</text>
</comment>
<accession>A0A433SAU5</accession>
<proteinExistence type="predicted"/>
<protein>
    <submittedName>
        <fullName evidence="1">Uncharacterized protein</fullName>
    </submittedName>
</protein>
<dbReference type="RefSeq" id="WP_126980646.1">
    <property type="nucleotide sequence ID" value="NZ_PQSP01000008.1"/>
</dbReference>
<dbReference type="AlphaFoldDB" id="A0A433SAU5"/>